<protein>
    <recommendedName>
        <fullName evidence="6">Protein kinase domain-containing protein</fullName>
    </recommendedName>
</protein>
<dbReference type="Proteomes" id="UP000485058">
    <property type="component" value="Unassembled WGS sequence"/>
</dbReference>
<keyword evidence="1" id="KW-0723">Serine/threonine-protein kinase</keyword>
<evidence type="ECO:0000313" key="7">
    <source>
        <dbReference type="EMBL" id="GFH33169.1"/>
    </source>
</evidence>
<dbReference type="Gene3D" id="1.10.510.10">
    <property type="entry name" value="Transferase(Phosphotransferase) domain 1"/>
    <property type="match status" value="1"/>
</dbReference>
<evidence type="ECO:0000256" key="2">
    <source>
        <dbReference type="ARBA" id="ARBA00022679"/>
    </source>
</evidence>
<proteinExistence type="predicted"/>
<sequence>MLHLRGHRHVVEIMGMFEDEESIHIVQELCSGGDLYSKLTKTVVPYTEREASGIMHSILEVLQHCHNSLVLYR</sequence>
<dbReference type="InterPro" id="IPR000719">
    <property type="entry name" value="Prot_kinase_dom"/>
</dbReference>
<name>A0A6A0AJQ9_HAELA</name>
<dbReference type="Pfam" id="PF00069">
    <property type="entry name" value="Pkinase"/>
    <property type="match status" value="1"/>
</dbReference>
<dbReference type="Gene3D" id="3.30.200.20">
    <property type="entry name" value="Phosphorylase Kinase, domain 1"/>
    <property type="match status" value="1"/>
</dbReference>
<dbReference type="PROSITE" id="PS50011">
    <property type="entry name" value="PROTEIN_KINASE_DOM"/>
    <property type="match status" value="1"/>
</dbReference>
<dbReference type="InterPro" id="IPR011009">
    <property type="entry name" value="Kinase-like_dom_sf"/>
</dbReference>
<dbReference type="GO" id="GO:0005524">
    <property type="term" value="F:ATP binding"/>
    <property type="evidence" value="ECO:0007669"/>
    <property type="project" value="UniProtKB-KW"/>
</dbReference>
<evidence type="ECO:0000256" key="5">
    <source>
        <dbReference type="ARBA" id="ARBA00022840"/>
    </source>
</evidence>
<evidence type="ECO:0000256" key="4">
    <source>
        <dbReference type="ARBA" id="ARBA00022777"/>
    </source>
</evidence>
<dbReference type="AlphaFoldDB" id="A0A6A0AJQ9"/>
<dbReference type="InterPro" id="IPR050205">
    <property type="entry name" value="CDPK_Ser/Thr_kinases"/>
</dbReference>
<gene>
    <name evidence="7" type="ORF">HaLaN_32495</name>
</gene>
<keyword evidence="2" id="KW-0808">Transferase</keyword>
<dbReference type="GO" id="GO:0004674">
    <property type="term" value="F:protein serine/threonine kinase activity"/>
    <property type="evidence" value="ECO:0007669"/>
    <property type="project" value="UniProtKB-KW"/>
</dbReference>
<evidence type="ECO:0000256" key="1">
    <source>
        <dbReference type="ARBA" id="ARBA00022527"/>
    </source>
</evidence>
<accession>A0A6A0AJQ9</accession>
<keyword evidence="8" id="KW-1185">Reference proteome</keyword>
<comment type="caution">
    <text evidence="7">The sequence shown here is derived from an EMBL/GenBank/DDBJ whole genome shotgun (WGS) entry which is preliminary data.</text>
</comment>
<reference evidence="7 8" key="1">
    <citation type="submission" date="2020-02" db="EMBL/GenBank/DDBJ databases">
        <title>Draft genome sequence of Haematococcus lacustris strain NIES-144.</title>
        <authorList>
            <person name="Morimoto D."/>
            <person name="Nakagawa S."/>
            <person name="Yoshida T."/>
            <person name="Sawayama S."/>
        </authorList>
    </citation>
    <scope>NUCLEOTIDE SEQUENCE [LARGE SCALE GENOMIC DNA]</scope>
    <source>
        <strain evidence="7 8">NIES-144</strain>
    </source>
</reference>
<keyword evidence="5" id="KW-0067">ATP-binding</keyword>
<dbReference type="PANTHER" id="PTHR24349">
    <property type="entry name" value="SERINE/THREONINE-PROTEIN KINASE"/>
    <property type="match status" value="1"/>
</dbReference>
<feature type="non-terminal residue" evidence="7">
    <location>
        <position position="1"/>
    </location>
</feature>
<dbReference type="EMBL" id="BLLF01007902">
    <property type="protein sequence ID" value="GFH33169.1"/>
    <property type="molecule type" value="Genomic_DNA"/>
</dbReference>
<keyword evidence="3" id="KW-0547">Nucleotide-binding</keyword>
<keyword evidence="4" id="KW-0418">Kinase</keyword>
<evidence type="ECO:0000259" key="6">
    <source>
        <dbReference type="PROSITE" id="PS50011"/>
    </source>
</evidence>
<evidence type="ECO:0000256" key="3">
    <source>
        <dbReference type="ARBA" id="ARBA00022741"/>
    </source>
</evidence>
<dbReference type="SUPFAM" id="SSF56112">
    <property type="entry name" value="Protein kinase-like (PK-like)"/>
    <property type="match status" value="1"/>
</dbReference>
<evidence type="ECO:0000313" key="8">
    <source>
        <dbReference type="Proteomes" id="UP000485058"/>
    </source>
</evidence>
<organism evidence="7 8">
    <name type="scientific">Haematococcus lacustris</name>
    <name type="common">Green alga</name>
    <name type="synonym">Haematococcus pluvialis</name>
    <dbReference type="NCBI Taxonomy" id="44745"/>
    <lineage>
        <taxon>Eukaryota</taxon>
        <taxon>Viridiplantae</taxon>
        <taxon>Chlorophyta</taxon>
        <taxon>core chlorophytes</taxon>
        <taxon>Chlorophyceae</taxon>
        <taxon>CS clade</taxon>
        <taxon>Chlamydomonadales</taxon>
        <taxon>Haematococcaceae</taxon>
        <taxon>Haematococcus</taxon>
    </lineage>
</organism>
<feature type="domain" description="Protein kinase" evidence="6">
    <location>
        <begin position="1"/>
        <end position="73"/>
    </location>
</feature>